<dbReference type="KEGG" id="aace:A0U92_05715"/>
<evidence type="ECO:0000313" key="4">
    <source>
        <dbReference type="Proteomes" id="UP000188937"/>
    </source>
</evidence>
<dbReference type="EMBL" id="CP014692">
    <property type="protein sequence ID" value="AQS84352.1"/>
    <property type="molecule type" value="Genomic_DNA"/>
</dbReference>
<evidence type="ECO:0000313" key="3">
    <source>
        <dbReference type="EMBL" id="AQS84352.1"/>
    </source>
</evidence>
<gene>
    <name evidence="3" type="ORF">A0U92_05715</name>
</gene>
<feature type="region of interest" description="Disordered" evidence="1">
    <location>
        <begin position="677"/>
        <end position="710"/>
    </location>
</feature>
<dbReference type="GO" id="GO:0090313">
    <property type="term" value="P:regulation of protein targeting to membrane"/>
    <property type="evidence" value="ECO:0007669"/>
    <property type="project" value="TreeGrafter"/>
</dbReference>
<protein>
    <submittedName>
        <fullName evidence="3">Lipopolysaccharide biogenesis protein</fullName>
    </submittedName>
</protein>
<dbReference type="OrthoDB" id="7234554at2"/>
<evidence type="ECO:0000256" key="1">
    <source>
        <dbReference type="SAM" id="MobiDB-lite"/>
    </source>
</evidence>
<evidence type="ECO:0000259" key="2">
    <source>
        <dbReference type="Pfam" id="PF05170"/>
    </source>
</evidence>
<dbReference type="PANTHER" id="PTHR30441:SF8">
    <property type="entry name" value="DUF748 DOMAIN-CONTAINING PROTEIN"/>
    <property type="match status" value="1"/>
</dbReference>
<dbReference type="Pfam" id="PF05170">
    <property type="entry name" value="AsmA"/>
    <property type="match status" value="1"/>
</dbReference>
<dbReference type="AlphaFoldDB" id="A0A1U9KEY6"/>
<reference evidence="3 4" key="1">
    <citation type="submission" date="2016-03" db="EMBL/GenBank/DDBJ databases">
        <title>Acetic acid bacteria sequencing.</title>
        <authorList>
            <person name="Brandt J."/>
            <person name="Jakob F."/>
            <person name="Vogel R.F."/>
        </authorList>
    </citation>
    <scope>NUCLEOTIDE SEQUENCE [LARGE SCALE GENOMIC DNA]</scope>
    <source>
        <strain evidence="3 4">TMW2.1153</strain>
    </source>
</reference>
<proteinExistence type="predicted"/>
<dbReference type="GO" id="GO:0005886">
    <property type="term" value="C:plasma membrane"/>
    <property type="evidence" value="ECO:0007669"/>
    <property type="project" value="TreeGrafter"/>
</dbReference>
<dbReference type="InterPro" id="IPR007844">
    <property type="entry name" value="AsmA"/>
</dbReference>
<sequence>MSMKFKTKLGLAVGGIAILLGGTVLASAFTDADWMRTRLAEAVEHQTGRTLRIDSLHVWLLPYPWISAQGVGLSNIPGSPNREMFTANEVRARLAISPLFHHRVVLDDVSLSDPHLTLERTPDGIANWILTPQASSSAGNGSSSGGQQHWNLAVASLHLRDGAAAWNDERNHITGAADLDRVDLTGLDGTMSKIDVRGHHGKGGFTLSGTTGPLPPIEGQPWPLNLSATLSADKRKAGQIQIGGVVADPLHDAGYDLQINGTIGQLRDLETVFPNAGLPDATAVSLQAGITGSGRDPSLRMLHLRAGPTSLDRLMSGLRTSAVTLDADDTDQRVAVSLTGQLDTQPVTVHGTLGTLAQTTQALRTPDVSPMPVTLSLGQGDASITVDGVAGGGKTSLDVHGALPALTFGAGKPGFQGLRVDGHMTSSAPLGVLEKADPAALLRTSDAILDVSARRMSWQSVAWEAVSAHVVVSGQKLTIDPLHGNGTGNTQGIAQSGRIIYDASGAVPRLTITAAPFVLPTQMVQTSTGMPPLVNGSMQVVGSVTADGAGLDEWEQTATGHAGLSMVGGRVDGKALEAILGRNIPMRGTLALRCFGAHLQLADGVATIGRLGLEADLLSLTGHGTVKLPNGALDLHLFPRIGVGGASASSPVAVTGTVDTPQPRLEPGADGRFAISIGGSSDTGDQCPDLLATAREGSSGPAAAPPAANKAGGIMNMLKGLLR</sequence>
<dbReference type="STRING" id="435.A0U92_05715"/>
<feature type="domain" description="AsmA" evidence="2">
    <location>
        <begin position="10"/>
        <end position="172"/>
    </location>
</feature>
<organism evidence="3 4">
    <name type="scientific">Acetobacter aceti</name>
    <dbReference type="NCBI Taxonomy" id="435"/>
    <lineage>
        <taxon>Bacteria</taxon>
        <taxon>Pseudomonadati</taxon>
        <taxon>Pseudomonadota</taxon>
        <taxon>Alphaproteobacteria</taxon>
        <taxon>Acetobacterales</taxon>
        <taxon>Acetobacteraceae</taxon>
        <taxon>Acetobacter</taxon>
        <taxon>Acetobacter subgen. Acetobacter</taxon>
    </lineage>
</organism>
<accession>A0A1U9KEY6</accession>
<keyword evidence="4" id="KW-1185">Reference proteome</keyword>
<dbReference type="Proteomes" id="UP000188937">
    <property type="component" value="Chromosome"/>
</dbReference>
<dbReference type="PANTHER" id="PTHR30441">
    <property type="entry name" value="DUF748 DOMAIN-CONTAINING PROTEIN"/>
    <property type="match status" value="1"/>
</dbReference>
<dbReference type="InterPro" id="IPR052894">
    <property type="entry name" value="AsmA-related"/>
</dbReference>
<name>A0A1U9KEY6_ACEAC</name>